<dbReference type="PROSITE" id="PS50055">
    <property type="entry name" value="TYR_PHOSPHATASE_PTP"/>
    <property type="match status" value="1"/>
</dbReference>
<dbReference type="InterPro" id="IPR003595">
    <property type="entry name" value="Tyr_Pase_cat"/>
</dbReference>
<dbReference type="InterPro" id="IPR016130">
    <property type="entry name" value="Tyr_Pase_AS"/>
</dbReference>
<name>A0A1I8G184_9PLAT</name>
<dbReference type="FunFam" id="3.90.190.10:FF:000102">
    <property type="entry name" value="Receptor-type tyrosine-protein phosphatase"/>
    <property type="match status" value="1"/>
</dbReference>
<keyword evidence="9" id="KW-1185">Reference proteome</keyword>
<dbReference type="PROSITE" id="PS50001">
    <property type="entry name" value="SH2"/>
    <property type="match status" value="2"/>
</dbReference>
<evidence type="ECO:0000256" key="1">
    <source>
        <dbReference type="ARBA" id="ARBA00004496"/>
    </source>
</evidence>
<dbReference type="STRING" id="282301.A0A1I8G184"/>
<dbReference type="GO" id="GO:0000278">
    <property type="term" value="P:mitotic cell cycle"/>
    <property type="evidence" value="ECO:0007669"/>
    <property type="project" value="TreeGrafter"/>
</dbReference>
<evidence type="ECO:0000256" key="4">
    <source>
        <dbReference type="ARBA" id="ARBA00022737"/>
    </source>
</evidence>
<protein>
    <recommendedName>
        <fullName evidence="2">protein-tyrosine-phosphatase</fullName>
        <ecNumber evidence="2">3.1.3.48</ecNumber>
    </recommendedName>
</protein>
<dbReference type="GO" id="GO:0030154">
    <property type="term" value="P:cell differentiation"/>
    <property type="evidence" value="ECO:0007669"/>
    <property type="project" value="TreeGrafter"/>
</dbReference>
<evidence type="ECO:0000313" key="9">
    <source>
        <dbReference type="Proteomes" id="UP000095280"/>
    </source>
</evidence>
<dbReference type="InterPro" id="IPR052123">
    <property type="entry name" value="Non-rcpt_Tyr_Phosphatase"/>
</dbReference>
<reference evidence="10" key="1">
    <citation type="submission" date="2016-11" db="UniProtKB">
        <authorList>
            <consortium name="WormBaseParasite"/>
        </authorList>
    </citation>
    <scope>IDENTIFICATION</scope>
</reference>
<keyword evidence="5" id="KW-0378">Hydrolase</keyword>
<dbReference type="InterPro" id="IPR036860">
    <property type="entry name" value="SH2_dom_sf"/>
</dbReference>
<evidence type="ECO:0000256" key="7">
    <source>
        <dbReference type="ARBA" id="ARBA00022999"/>
    </source>
</evidence>
<dbReference type="FunFam" id="3.30.505.10:FF:000018">
    <property type="entry name" value="Tyrosine-protein phosphatase non-receptor type"/>
    <property type="match status" value="1"/>
</dbReference>
<dbReference type="OrthoDB" id="6278900at2759"/>
<evidence type="ECO:0000256" key="8">
    <source>
        <dbReference type="ARBA" id="ARBA00051722"/>
    </source>
</evidence>
<dbReference type="InterPro" id="IPR000387">
    <property type="entry name" value="Tyr_Pase_dom"/>
</dbReference>
<dbReference type="GO" id="GO:0005737">
    <property type="term" value="C:cytoplasm"/>
    <property type="evidence" value="ECO:0007669"/>
    <property type="project" value="UniProtKB-SubCell"/>
</dbReference>
<accession>A0A1I8G184</accession>
<dbReference type="PROSITE" id="PS00383">
    <property type="entry name" value="TYR_PHOSPHATASE_1"/>
    <property type="match status" value="1"/>
</dbReference>
<comment type="subcellular location">
    <subcellularLocation>
        <location evidence="1">Cytoplasm</location>
    </subcellularLocation>
</comment>
<evidence type="ECO:0000256" key="5">
    <source>
        <dbReference type="ARBA" id="ARBA00022801"/>
    </source>
</evidence>
<dbReference type="SUPFAM" id="SSF55550">
    <property type="entry name" value="SH2 domain"/>
    <property type="match status" value="2"/>
</dbReference>
<dbReference type="Gene3D" id="3.30.505.10">
    <property type="entry name" value="SH2 domain"/>
    <property type="match status" value="2"/>
</dbReference>
<dbReference type="PRINTS" id="PR00700">
    <property type="entry name" value="PRTYPHPHTASE"/>
</dbReference>
<dbReference type="Pfam" id="PF00017">
    <property type="entry name" value="SH2"/>
    <property type="match status" value="2"/>
</dbReference>
<dbReference type="SUPFAM" id="SSF52799">
    <property type="entry name" value="(Phosphotyrosine protein) phosphatases II"/>
    <property type="match status" value="1"/>
</dbReference>
<dbReference type="Pfam" id="PF00102">
    <property type="entry name" value="Y_phosphatase"/>
    <property type="match status" value="1"/>
</dbReference>
<dbReference type="SMART" id="SM00404">
    <property type="entry name" value="PTPc_motif"/>
    <property type="match status" value="1"/>
</dbReference>
<proteinExistence type="predicted"/>
<organism evidence="9 10">
    <name type="scientific">Macrostomum lignano</name>
    <dbReference type="NCBI Taxonomy" id="282301"/>
    <lineage>
        <taxon>Eukaryota</taxon>
        <taxon>Metazoa</taxon>
        <taxon>Spiralia</taxon>
        <taxon>Lophotrochozoa</taxon>
        <taxon>Platyhelminthes</taxon>
        <taxon>Rhabditophora</taxon>
        <taxon>Macrostomorpha</taxon>
        <taxon>Macrostomida</taxon>
        <taxon>Macrostomidae</taxon>
        <taxon>Macrostomum</taxon>
    </lineage>
</organism>
<dbReference type="InterPro" id="IPR000980">
    <property type="entry name" value="SH2"/>
</dbReference>
<keyword evidence="6" id="KW-0904">Protein phosphatase</keyword>
<evidence type="ECO:0000256" key="2">
    <source>
        <dbReference type="ARBA" id="ARBA00013064"/>
    </source>
</evidence>
<dbReference type="PROSITE" id="PS50056">
    <property type="entry name" value="TYR_PHOSPHATASE_2"/>
    <property type="match status" value="1"/>
</dbReference>
<dbReference type="InterPro" id="IPR029021">
    <property type="entry name" value="Prot-tyrosine_phosphatase-like"/>
</dbReference>
<dbReference type="InterPro" id="IPR000242">
    <property type="entry name" value="PTP_cat"/>
</dbReference>
<dbReference type="SMART" id="SM00194">
    <property type="entry name" value="PTPc"/>
    <property type="match status" value="1"/>
</dbReference>
<dbReference type="PRINTS" id="PR00401">
    <property type="entry name" value="SH2DOMAIN"/>
</dbReference>
<comment type="catalytic activity">
    <reaction evidence="8">
        <text>O-phospho-L-tyrosyl-[protein] + H2O = L-tyrosyl-[protein] + phosphate</text>
        <dbReference type="Rhea" id="RHEA:10684"/>
        <dbReference type="Rhea" id="RHEA-COMP:10136"/>
        <dbReference type="Rhea" id="RHEA-COMP:20101"/>
        <dbReference type="ChEBI" id="CHEBI:15377"/>
        <dbReference type="ChEBI" id="CHEBI:43474"/>
        <dbReference type="ChEBI" id="CHEBI:46858"/>
        <dbReference type="ChEBI" id="CHEBI:61978"/>
        <dbReference type="EC" id="3.1.3.48"/>
    </reaction>
</comment>
<dbReference type="GO" id="GO:0035556">
    <property type="term" value="P:intracellular signal transduction"/>
    <property type="evidence" value="ECO:0007669"/>
    <property type="project" value="TreeGrafter"/>
</dbReference>
<evidence type="ECO:0000313" key="10">
    <source>
        <dbReference type="WBParaSite" id="maker-uti_cns_0000438-snap-gene-1.14-mRNA-1"/>
    </source>
</evidence>
<keyword evidence="7" id="KW-0727">SH2 domain</keyword>
<dbReference type="Gene3D" id="3.90.190.10">
    <property type="entry name" value="Protein tyrosine phosphatase superfamily"/>
    <property type="match status" value="1"/>
</dbReference>
<keyword evidence="4" id="KW-0677">Repeat</keyword>
<keyword evidence="3" id="KW-0963">Cytoplasm</keyword>
<dbReference type="GO" id="GO:0004726">
    <property type="term" value="F:non-membrane spanning protein tyrosine phosphatase activity"/>
    <property type="evidence" value="ECO:0007669"/>
    <property type="project" value="TreeGrafter"/>
</dbReference>
<dbReference type="SMART" id="SM00252">
    <property type="entry name" value="SH2"/>
    <property type="match status" value="2"/>
</dbReference>
<dbReference type="EC" id="3.1.3.48" evidence="2"/>
<evidence type="ECO:0000256" key="6">
    <source>
        <dbReference type="ARBA" id="ARBA00022912"/>
    </source>
</evidence>
<dbReference type="Proteomes" id="UP000095280">
    <property type="component" value="Unplaced"/>
</dbReference>
<sequence length="593" mass="67626">MASQVHSNPPHKSNDVSSSKWFHNINGPAAESLLMKHGMDGSFLARHSSSKASDYTLSVRRGDQVTHVKIQSNGEFFDLYGGDKFATLQELVEHYMNRLGTIKETNGRVIELKYPLINDEKTLQVHEQRNLSTPWFHKHITGIIAEKMLKEKGKQGSFLVRASTNQDNALVLCVLVENLQVLHIRIYYDPKTGYDVGGGTKFKQLTELIEFYRRTPMVDKSGTVVHLKQPFNATRMTAAQIESRIQELEQQNSGFWEEFEELQRETAQGENKRDEGGKPENKAKNRFKNILPYDCTRVKLKDVGQGEPDDAEFGDYINANYIEPEVHFPGCRTYIATQGPMPNTLSDFWRMVWQEKSRIIVMTTREEERAKVKCARYWPTGRETREFPAPGGAILVRHLEELSIEDITVNTLEVERRPGDEKRTVMHYQYVGWPDHNVPSDPGSVIRLLINVREKARDMEKCAKNDFGPIVVHCSAGIGRTGSVIIIDMLLNFIEAMGLNCDIDIQKLTHHVRSKRSGMVQTESQYKFVYKAVQAYVQQLQELQVQQQQQQQAQANGHEYTNLPAKASQPQPPPRPANVQAPVPPPRQSKLFN</sequence>
<dbReference type="WBParaSite" id="maker-uti_cns_0000438-snap-gene-1.14-mRNA-1">
    <property type="protein sequence ID" value="maker-uti_cns_0000438-snap-gene-1.14-mRNA-1"/>
    <property type="gene ID" value="maker-uti_cns_0000438-snap-gene-1.14"/>
</dbReference>
<dbReference type="AlphaFoldDB" id="A0A1I8G184"/>
<dbReference type="GO" id="GO:0001784">
    <property type="term" value="F:phosphotyrosine residue binding"/>
    <property type="evidence" value="ECO:0007669"/>
    <property type="project" value="TreeGrafter"/>
</dbReference>
<evidence type="ECO:0000256" key="3">
    <source>
        <dbReference type="ARBA" id="ARBA00022490"/>
    </source>
</evidence>
<dbReference type="PANTHER" id="PTHR46257">
    <property type="entry name" value="TYROSINE-PROTEIN PHOSPHATASE CORKSCREW"/>
    <property type="match status" value="1"/>
</dbReference>
<dbReference type="PANTHER" id="PTHR46257:SF3">
    <property type="entry name" value="TYROSINE-PROTEIN PHOSPHATASE CORKSCREW"/>
    <property type="match status" value="1"/>
</dbReference>